<feature type="compositionally biased region" description="Pro residues" evidence="1">
    <location>
        <begin position="337"/>
        <end position="359"/>
    </location>
</feature>
<feature type="compositionally biased region" description="Basic residues" evidence="1">
    <location>
        <begin position="434"/>
        <end position="444"/>
    </location>
</feature>
<comment type="caution">
    <text evidence="2">The sequence shown here is derived from an EMBL/GenBank/DDBJ whole genome shotgun (WGS) entry which is preliminary data.</text>
</comment>
<feature type="compositionally biased region" description="Polar residues" evidence="1">
    <location>
        <begin position="119"/>
        <end position="138"/>
    </location>
</feature>
<name>A0AAN6T328_9PEZI</name>
<protein>
    <submittedName>
        <fullName evidence="2">Uncharacterized protein</fullName>
    </submittedName>
</protein>
<accession>A0AAN6T328</accession>
<feature type="region of interest" description="Disordered" evidence="1">
    <location>
        <begin position="44"/>
        <end position="161"/>
    </location>
</feature>
<gene>
    <name evidence="2" type="ORF">N658DRAFT_331458</name>
</gene>
<feature type="compositionally biased region" description="Basic and acidic residues" evidence="1">
    <location>
        <begin position="7"/>
        <end position="20"/>
    </location>
</feature>
<organism evidence="2 3">
    <name type="scientific">Parathielavia hyrcaniae</name>
    <dbReference type="NCBI Taxonomy" id="113614"/>
    <lineage>
        <taxon>Eukaryota</taxon>
        <taxon>Fungi</taxon>
        <taxon>Dikarya</taxon>
        <taxon>Ascomycota</taxon>
        <taxon>Pezizomycotina</taxon>
        <taxon>Sordariomycetes</taxon>
        <taxon>Sordariomycetidae</taxon>
        <taxon>Sordariales</taxon>
        <taxon>Chaetomiaceae</taxon>
        <taxon>Parathielavia</taxon>
    </lineage>
</organism>
<feature type="compositionally biased region" description="Basic and acidic residues" evidence="1">
    <location>
        <begin position="87"/>
        <end position="100"/>
    </location>
</feature>
<reference evidence="2" key="1">
    <citation type="journal article" date="2023" name="Mol. Phylogenet. Evol.">
        <title>Genome-scale phylogeny and comparative genomics of the fungal order Sordariales.</title>
        <authorList>
            <person name="Hensen N."/>
            <person name="Bonometti L."/>
            <person name="Westerberg I."/>
            <person name="Brannstrom I.O."/>
            <person name="Guillou S."/>
            <person name="Cros-Aarteil S."/>
            <person name="Calhoun S."/>
            <person name="Haridas S."/>
            <person name="Kuo A."/>
            <person name="Mondo S."/>
            <person name="Pangilinan J."/>
            <person name="Riley R."/>
            <person name="LaButti K."/>
            <person name="Andreopoulos B."/>
            <person name="Lipzen A."/>
            <person name="Chen C."/>
            <person name="Yan M."/>
            <person name="Daum C."/>
            <person name="Ng V."/>
            <person name="Clum A."/>
            <person name="Steindorff A."/>
            <person name="Ohm R.A."/>
            <person name="Martin F."/>
            <person name="Silar P."/>
            <person name="Natvig D.O."/>
            <person name="Lalanne C."/>
            <person name="Gautier V."/>
            <person name="Ament-Velasquez S.L."/>
            <person name="Kruys A."/>
            <person name="Hutchinson M.I."/>
            <person name="Powell A.J."/>
            <person name="Barry K."/>
            <person name="Miller A.N."/>
            <person name="Grigoriev I.V."/>
            <person name="Debuchy R."/>
            <person name="Gladieux P."/>
            <person name="Hiltunen Thoren M."/>
            <person name="Johannesson H."/>
        </authorList>
    </citation>
    <scope>NUCLEOTIDE SEQUENCE</scope>
    <source>
        <strain evidence="2">CBS 757.83</strain>
    </source>
</reference>
<feature type="region of interest" description="Disordered" evidence="1">
    <location>
        <begin position="1"/>
        <end position="25"/>
    </location>
</feature>
<evidence type="ECO:0000313" key="2">
    <source>
        <dbReference type="EMBL" id="KAK4103003.1"/>
    </source>
</evidence>
<keyword evidence="3" id="KW-1185">Reference proteome</keyword>
<feature type="region of interest" description="Disordered" evidence="1">
    <location>
        <begin position="396"/>
        <end position="449"/>
    </location>
</feature>
<reference evidence="2" key="2">
    <citation type="submission" date="2023-05" db="EMBL/GenBank/DDBJ databases">
        <authorList>
            <consortium name="Lawrence Berkeley National Laboratory"/>
            <person name="Steindorff A."/>
            <person name="Hensen N."/>
            <person name="Bonometti L."/>
            <person name="Westerberg I."/>
            <person name="Brannstrom I.O."/>
            <person name="Guillou S."/>
            <person name="Cros-Aarteil S."/>
            <person name="Calhoun S."/>
            <person name="Haridas S."/>
            <person name="Kuo A."/>
            <person name="Mondo S."/>
            <person name="Pangilinan J."/>
            <person name="Riley R."/>
            <person name="Labutti K."/>
            <person name="Andreopoulos B."/>
            <person name="Lipzen A."/>
            <person name="Chen C."/>
            <person name="Yanf M."/>
            <person name="Daum C."/>
            <person name="Ng V."/>
            <person name="Clum A."/>
            <person name="Ohm R."/>
            <person name="Martin F."/>
            <person name="Silar P."/>
            <person name="Natvig D."/>
            <person name="Lalanne C."/>
            <person name="Gautier V."/>
            <person name="Ament-Velasquez S.L."/>
            <person name="Kruys A."/>
            <person name="Hutchinson M.I."/>
            <person name="Powell A.J."/>
            <person name="Barry K."/>
            <person name="Miller A.N."/>
            <person name="Grigoriev I.V."/>
            <person name="Debuchy R."/>
            <person name="Gladieux P."/>
            <person name="Thoren M.H."/>
            <person name="Johannesson H."/>
        </authorList>
    </citation>
    <scope>NUCLEOTIDE SEQUENCE</scope>
    <source>
        <strain evidence="2">CBS 757.83</strain>
    </source>
</reference>
<feature type="compositionally biased region" description="Low complexity" evidence="1">
    <location>
        <begin position="262"/>
        <end position="277"/>
    </location>
</feature>
<dbReference type="AlphaFoldDB" id="A0AAN6T328"/>
<feature type="region of interest" description="Disordered" evidence="1">
    <location>
        <begin position="181"/>
        <end position="383"/>
    </location>
</feature>
<dbReference type="EMBL" id="MU863630">
    <property type="protein sequence ID" value="KAK4103003.1"/>
    <property type="molecule type" value="Genomic_DNA"/>
</dbReference>
<sequence>MWLTKRSRTDHQGDVSEKRSQPLPIQHIANFSYPRTDFVHLYNQIPADARDSRGSESSPPPMVEDHGSDISADDDSQHLSPGPDSWDSWHSRGQEARKPDYPALIKSSPGNHSPKPTMAQENPHMSHTSSLGSQSSPVTWPAVAASSVEQQPLVSKSPPKVSYSLFPPAYAAQRRPLVRVQIPSVPRQSRLEPSPLSLNFPPTPNSRSAIADGKGNVIPSFGPASSPAAAPGSARRGSIAASSSDSLPLLLRSPGPTPPDSPSDASSSSEAPSSSEPPRYPVRVRASSPSHRKFKISKNPTRSTPALASHIRGHQQGHAPDPPHHKPLTQADLHSRPLPPLPTEQPPPPPGAAPPPPPHVSVFEFDTDDEDEETGSRPGSGEAKKFARRLMHGLVHHHHHHHQHHHDRKAKGLSPSDHKRSVNDEGPSSSSSPRGHHHHNHRSGISRTFNHITRHRRNGASDAATSAARCAVSMDLPRDRDNAAAAAAAEGGMERNGRFWGHKGNGEMLLGKILRRKG</sequence>
<feature type="compositionally biased region" description="Low complexity" evidence="1">
    <location>
        <begin position="219"/>
        <end position="254"/>
    </location>
</feature>
<feature type="compositionally biased region" description="Basic residues" evidence="1">
    <location>
        <begin position="396"/>
        <end position="411"/>
    </location>
</feature>
<evidence type="ECO:0000256" key="1">
    <source>
        <dbReference type="SAM" id="MobiDB-lite"/>
    </source>
</evidence>
<dbReference type="Proteomes" id="UP001305647">
    <property type="component" value="Unassembled WGS sequence"/>
</dbReference>
<evidence type="ECO:0000313" key="3">
    <source>
        <dbReference type="Proteomes" id="UP001305647"/>
    </source>
</evidence>
<proteinExistence type="predicted"/>